<accession>A0A3L6PEE1</accession>
<gene>
    <name evidence="1" type="ORF">C2845_PM10G13110</name>
</gene>
<evidence type="ECO:0000313" key="1">
    <source>
        <dbReference type="EMBL" id="RLM54614.1"/>
    </source>
</evidence>
<proteinExistence type="predicted"/>
<protein>
    <submittedName>
        <fullName evidence="1">Uncharacterized protein</fullName>
    </submittedName>
</protein>
<dbReference type="Proteomes" id="UP000275267">
    <property type="component" value="Unassembled WGS sequence"/>
</dbReference>
<dbReference type="AlphaFoldDB" id="A0A3L6PEE1"/>
<evidence type="ECO:0000313" key="2">
    <source>
        <dbReference type="Proteomes" id="UP000275267"/>
    </source>
</evidence>
<comment type="caution">
    <text evidence="1">The sequence shown here is derived from an EMBL/GenBank/DDBJ whole genome shotgun (WGS) entry which is preliminary data.</text>
</comment>
<sequence>MSKQPGGRRGERDGRNCLWVTAAASPLLMASSPWPEATDTALPFRPPVIRQQLLQVN</sequence>
<dbReference type="EMBL" id="PQIB02000018">
    <property type="protein sequence ID" value="RLM54614.1"/>
    <property type="molecule type" value="Genomic_DNA"/>
</dbReference>
<organism evidence="1 2">
    <name type="scientific">Panicum miliaceum</name>
    <name type="common">Proso millet</name>
    <name type="synonym">Broomcorn millet</name>
    <dbReference type="NCBI Taxonomy" id="4540"/>
    <lineage>
        <taxon>Eukaryota</taxon>
        <taxon>Viridiplantae</taxon>
        <taxon>Streptophyta</taxon>
        <taxon>Embryophyta</taxon>
        <taxon>Tracheophyta</taxon>
        <taxon>Spermatophyta</taxon>
        <taxon>Magnoliopsida</taxon>
        <taxon>Liliopsida</taxon>
        <taxon>Poales</taxon>
        <taxon>Poaceae</taxon>
        <taxon>PACMAD clade</taxon>
        <taxon>Panicoideae</taxon>
        <taxon>Panicodae</taxon>
        <taxon>Paniceae</taxon>
        <taxon>Panicinae</taxon>
        <taxon>Panicum</taxon>
        <taxon>Panicum sect. Panicum</taxon>
    </lineage>
</organism>
<name>A0A3L6PEE1_PANMI</name>
<reference evidence="2" key="1">
    <citation type="journal article" date="2019" name="Nat. Commun.">
        <title>The genome of broomcorn millet.</title>
        <authorList>
            <person name="Zou C."/>
            <person name="Miki D."/>
            <person name="Li D."/>
            <person name="Tang Q."/>
            <person name="Xiao L."/>
            <person name="Rajput S."/>
            <person name="Deng P."/>
            <person name="Jia W."/>
            <person name="Huang R."/>
            <person name="Zhang M."/>
            <person name="Sun Y."/>
            <person name="Hu J."/>
            <person name="Fu X."/>
            <person name="Schnable P.S."/>
            <person name="Li F."/>
            <person name="Zhang H."/>
            <person name="Feng B."/>
            <person name="Zhu X."/>
            <person name="Liu R."/>
            <person name="Schnable J.C."/>
            <person name="Zhu J.-K."/>
            <person name="Zhang H."/>
        </authorList>
    </citation>
    <scope>NUCLEOTIDE SEQUENCE [LARGE SCALE GENOMIC DNA]</scope>
</reference>
<keyword evidence="2" id="KW-1185">Reference proteome</keyword>